<proteinExistence type="inferred from homology"/>
<dbReference type="GO" id="GO:0016829">
    <property type="term" value="F:lyase activity"/>
    <property type="evidence" value="ECO:0007669"/>
    <property type="project" value="UniProtKB-KW"/>
</dbReference>
<evidence type="ECO:0000259" key="7">
    <source>
        <dbReference type="Pfam" id="PF03328"/>
    </source>
</evidence>
<accession>A0A1I2VJ89</accession>
<dbReference type="STRING" id="582675.SAMN05192565_11573"/>
<gene>
    <name evidence="8" type="ORF">SAMN05192565_11573</name>
</gene>
<evidence type="ECO:0000256" key="4">
    <source>
        <dbReference type="ARBA" id="ARBA00022842"/>
    </source>
</evidence>
<dbReference type="Gene3D" id="3.20.20.60">
    <property type="entry name" value="Phosphoenolpyruvate-binding domains"/>
    <property type="match status" value="1"/>
</dbReference>
<dbReference type="InterPro" id="IPR005000">
    <property type="entry name" value="Aldolase/citrate-lyase_domain"/>
</dbReference>
<protein>
    <submittedName>
        <fullName evidence="8">Citrate lyase subunit beta / citryl-CoA lyase</fullName>
    </submittedName>
</protein>
<feature type="binding site" evidence="5">
    <location>
        <position position="127"/>
    </location>
    <ligand>
        <name>substrate</name>
    </ligand>
</feature>
<dbReference type="InterPro" id="IPR015813">
    <property type="entry name" value="Pyrv/PenolPyrv_kinase-like_dom"/>
</dbReference>
<dbReference type="GO" id="GO:0006107">
    <property type="term" value="P:oxaloacetate metabolic process"/>
    <property type="evidence" value="ECO:0007669"/>
    <property type="project" value="TreeGrafter"/>
</dbReference>
<dbReference type="Pfam" id="PF03328">
    <property type="entry name" value="HpcH_HpaI"/>
    <property type="match status" value="1"/>
</dbReference>
<evidence type="ECO:0000256" key="3">
    <source>
        <dbReference type="ARBA" id="ARBA00022723"/>
    </source>
</evidence>
<dbReference type="RefSeq" id="WP_091972724.1">
    <property type="nucleotide sequence ID" value="NZ_FOPM01000015.1"/>
</dbReference>
<dbReference type="PIRSF" id="PIRSF015582">
    <property type="entry name" value="Cit_lyase_B"/>
    <property type="match status" value="1"/>
</dbReference>
<dbReference type="InterPro" id="IPR040442">
    <property type="entry name" value="Pyrv_kinase-like_dom_sf"/>
</dbReference>
<dbReference type="PANTHER" id="PTHR32308">
    <property type="entry name" value="LYASE BETA SUBUNIT, PUTATIVE (AFU_ORTHOLOGUE AFUA_4G13030)-RELATED"/>
    <property type="match status" value="1"/>
</dbReference>
<evidence type="ECO:0000256" key="2">
    <source>
        <dbReference type="ARBA" id="ARBA00005568"/>
    </source>
</evidence>
<evidence type="ECO:0000313" key="9">
    <source>
        <dbReference type="Proteomes" id="UP000199229"/>
    </source>
</evidence>
<dbReference type="PANTHER" id="PTHR32308:SF10">
    <property type="entry name" value="CITRATE LYASE SUBUNIT BETA"/>
    <property type="match status" value="1"/>
</dbReference>
<dbReference type="SUPFAM" id="SSF51621">
    <property type="entry name" value="Phosphoenolpyruvate/pyruvate domain"/>
    <property type="match status" value="1"/>
</dbReference>
<dbReference type="EMBL" id="FOPM01000015">
    <property type="protein sequence ID" value="SFG89232.1"/>
    <property type="molecule type" value="Genomic_DNA"/>
</dbReference>
<feature type="binding site" evidence="6">
    <location>
        <position position="127"/>
    </location>
    <ligand>
        <name>Mg(2+)</name>
        <dbReference type="ChEBI" id="CHEBI:18420"/>
    </ligand>
</feature>
<keyword evidence="3 6" id="KW-0479">Metal-binding</keyword>
<name>A0A1I2VJ89_9HYPH</name>
<dbReference type="GO" id="GO:0000287">
    <property type="term" value="F:magnesium ion binding"/>
    <property type="evidence" value="ECO:0007669"/>
    <property type="project" value="TreeGrafter"/>
</dbReference>
<dbReference type="Proteomes" id="UP000199229">
    <property type="component" value="Unassembled WGS sequence"/>
</dbReference>
<evidence type="ECO:0000256" key="5">
    <source>
        <dbReference type="PIRSR" id="PIRSR015582-1"/>
    </source>
</evidence>
<keyword evidence="9" id="KW-1185">Reference proteome</keyword>
<comment type="similarity">
    <text evidence="2">Belongs to the HpcH/HpaI aldolase family.</text>
</comment>
<evidence type="ECO:0000256" key="1">
    <source>
        <dbReference type="ARBA" id="ARBA00001946"/>
    </source>
</evidence>
<organism evidence="8 9">
    <name type="scientific">Methylobacterium gossipiicola</name>
    <dbReference type="NCBI Taxonomy" id="582675"/>
    <lineage>
        <taxon>Bacteria</taxon>
        <taxon>Pseudomonadati</taxon>
        <taxon>Pseudomonadota</taxon>
        <taxon>Alphaproteobacteria</taxon>
        <taxon>Hyphomicrobiales</taxon>
        <taxon>Methylobacteriaceae</taxon>
        <taxon>Methylobacterium</taxon>
    </lineage>
</organism>
<keyword evidence="8" id="KW-0456">Lyase</keyword>
<dbReference type="InterPro" id="IPR011206">
    <property type="entry name" value="Citrate_lyase_beta/mcl1/mcl2"/>
</dbReference>
<sequence>MTEIRPRRSVLSMPGSNARALEKAASLPTDVVMIDLEDAVAPEAKNEARRAVAQAVAERRFGRREVVIRVNPLDTPWGEADLAAIAPAGADAILVPKVTGSDVLVTVGSRLRRLGAPERTRVWAMIESPMALLHITDIAQSARDVDTRLACLIVGPNDLAKASRVRLGVPGRPALMPWLMNVLAAARAYEIDCIDGIYNAFRDEAGFLAECEQGRDCGFDGKMLIHPGQIEAANRVFGPTPEAVAEARAIIAVFSDPANARRGVVDFNGRMIERLHAVEATRLVAMADAIAAMGEPIASATA</sequence>
<feature type="binding site" evidence="5">
    <location>
        <position position="69"/>
    </location>
    <ligand>
        <name>substrate</name>
    </ligand>
</feature>
<feature type="domain" description="HpcH/HpaI aldolase/citrate lyase" evidence="7">
    <location>
        <begin position="8"/>
        <end position="227"/>
    </location>
</feature>
<comment type="cofactor">
    <cofactor evidence="1">
        <name>Mg(2+)</name>
        <dbReference type="ChEBI" id="CHEBI:18420"/>
    </cofactor>
</comment>
<evidence type="ECO:0000256" key="6">
    <source>
        <dbReference type="PIRSR" id="PIRSR015582-2"/>
    </source>
</evidence>
<evidence type="ECO:0000313" key="8">
    <source>
        <dbReference type="EMBL" id="SFG89232.1"/>
    </source>
</evidence>
<dbReference type="AlphaFoldDB" id="A0A1I2VJ89"/>
<dbReference type="OrthoDB" id="9800547at2"/>
<feature type="binding site" evidence="6">
    <location>
        <position position="158"/>
    </location>
    <ligand>
        <name>Mg(2+)</name>
        <dbReference type="ChEBI" id="CHEBI:18420"/>
    </ligand>
</feature>
<reference evidence="9" key="1">
    <citation type="submission" date="2016-10" db="EMBL/GenBank/DDBJ databases">
        <authorList>
            <person name="Varghese N."/>
            <person name="Submissions S."/>
        </authorList>
    </citation>
    <scope>NUCLEOTIDE SEQUENCE [LARGE SCALE GENOMIC DNA]</scope>
    <source>
        <strain evidence="9">Gh-105</strain>
    </source>
</reference>
<keyword evidence="4 6" id="KW-0460">Magnesium</keyword>